<evidence type="ECO:0000256" key="7">
    <source>
        <dbReference type="SAM" id="MobiDB-lite"/>
    </source>
</evidence>
<organism evidence="9 10">
    <name type="scientific">Dendrobium nobile</name>
    <name type="common">Orchid</name>
    <dbReference type="NCBI Taxonomy" id="94219"/>
    <lineage>
        <taxon>Eukaryota</taxon>
        <taxon>Viridiplantae</taxon>
        <taxon>Streptophyta</taxon>
        <taxon>Embryophyta</taxon>
        <taxon>Tracheophyta</taxon>
        <taxon>Spermatophyta</taxon>
        <taxon>Magnoliopsida</taxon>
        <taxon>Liliopsida</taxon>
        <taxon>Asparagales</taxon>
        <taxon>Orchidaceae</taxon>
        <taxon>Epidendroideae</taxon>
        <taxon>Malaxideae</taxon>
        <taxon>Dendrobiinae</taxon>
        <taxon>Dendrobium</taxon>
    </lineage>
</organism>
<dbReference type="SMART" id="SM00356">
    <property type="entry name" value="ZnF_C3H1"/>
    <property type="match status" value="1"/>
</dbReference>
<keyword evidence="10" id="KW-1185">Reference proteome</keyword>
<dbReference type="GO" id="GO:0008270">
    <property type="term" value="F:zinc ion binding"/>
    <property type="evidence" value="ECO:0007669"/>
    <property type="project" value="UniProtKB-KW"/>
</dbReference>
<reference evidence="9" key="1">
    <citation type="journal article" date="2022" name="Front. Genet.">
        <title>Chromosome-Scale Assembly of the Dendrobium nobile Genome Provides Insights Into the Molecular Mechanism of the Biosynthesis of the Medicinal Active Ingredient of Dendrobium.</title>
        <authorList>
            <person name="Xu Q."/>
            <person name="Niu S.-C."/>
            <person name="Li K.-L."/>
            <person name="Zheng P.-J."/>
            <person name="Zhang X.-J."/>
            <person name="Jia Y."/>
            <person name="Liu Y."/>
            <person name="Niu Y.-X."/>
            <person name="Yu L.-H."/>
            <person name="Chen D.-F."/>
            <person name="Zhang G.-Q."/>
        </authorList>
    </citation>
    <scope>NUCLEOTIDE SEQUENCE</scope>
    <source>
        <tissue evidence="9">Leaf</tissue>
    </source>
</reference>
<dbReference type="InterPro" id="IPR036855">
    <property type="entry name" value="Znf_CCCH_sf"/>
</dbReference>
<gene>
    <name evidence="9" type="ORF">KFK09_015553</name>
</gene>
<feature type="region of interest" description="Disordered" evidence="7">
    <location>
        <begin position="281"/>
        <end position="329"/>
    </location>
</feature>
<feature type="compositionally biased region" description="Low complexity" evidence="7">
    <location>
        <begin position="41"/>
        <end position="53"/>
    </location>
</feature>
<keyword evidence="2 6" id="KW-0479">Metal-binding</keyword>
<feature type="compositionally biased region" description="Polar residues" evidence="7">
    <location>
        <begin position="94"/>
        <end position="110"/>
    </location>
</feature>
<accession>A0A8T3B6A6</accession>
<name>A0A8T3B6A6_DENNO</name>
<evidence type="ECO:0000256" key="6">
    <source>
        <dbReference type="PROSITE-ProRule" id="PRU00723"/>
    </source>
</evidence>
<evidence type="ECO:0000256" key="4">
    <source>
        <dbReference type="ARBA" id="ARBA00022833"/>
    </source>
</evidence>
<sequence>MIPRREPCRNFQRGSCQYGDRCKFLHLTQPQTKSNPFGFGSQSSSQFSRASQQPKPNTFGFGVQDTTQLSGVNNFVARNQNPSKLFENKWIRPTATTNSTSSQETDTQKQAAVHECTDPESCKRQIIEDLKNEAPLWKLTCYGHWKYLPCDIVGDISYEELRANAYEDAKRGLPLQSIVERERNLWNSKVAEFDNLLRSPYVIRSSGLTAVNQFSVSSNTSTVSPFSNKPPTFSSFSQLGTSASVAPFMSSGSQISGTPSNTVFTQPSFPKIASQISGTVGGQLPMQQFGSSPGPSNSGRTNGTFVGEPRLQQFGSSPGPSKSNFTNGFMAMGTEQAPLRSIPQFFSSSSNQSSGSLDGPKAVQSGSNQAAAGDKQDIGADDTIWLKEWDIGEIPEEEPPERVCLNINY</sequence>
<proteinExistence type="predicted"/>
<comment type="caution">
    <text evidence="9">The sequence shown here is derived from an EMBL/GenBank/DDBJ whole genome shotgun (WGS) entry which is preliminary data.</text>
</comment>
<feature type="compositionally biased region" description="Polar residues" evidence="7">
    <location>
        <begin position="285"/>
        <end position="304"/>
    </location>
</feature>
<dbReference type="PROSITE" id="PS50103">
    <property type="entry name" value="ZF_C3H1"/>
    <property type="match status" value="1"/>
</dbReference>
<evidence type="ECO:0000256" key="3">
    <source>
        <dbReference type="ARBA" id="ARBA00022771"/>
    </source>
</evidence>
<keyword evidence="5" id="KW-0539">Nucleus</keyword>
<feature type="region of interest" description="Disordered" evidence="7">
    <location>
        <begin position="86"/>
        <end position="112"/>
    </location>
</feature>
<evidence type="ECO:0000256" key="2">
    <source>
        <dbReference type="ARBA" id="ARBA00022723"/>
    </source>
</evidence>
<protein>
    <recommendedName>
        <fullName evidence="8">C3H1-type domain-containing protein</fullName>
    </recommendedName>
</protein>
<feature type="domain" description="C3H1-type" evidence="8">
    <location>
        <begin position="2"/>
        <end position="29"/>
    </location>
</feature>
<feature type="region of interest" description="Disordered" evidence="7">
    <location>
        <begin position="33"/>
        <end position="63"/>
    </location>
</feature>
<evidence type="ECO:0000256" key="1">
    <source>
        <dbReference type="ARBA" id="ARBA00004123"/>
    </source>
</evidence>
<dbReference type="OrthoDB" id="250836at2759"/>
<feature type="region of interest" description="Disordered" evidence="7">
    <location>
        <begin position="345"/>
        <end position="381"/>
    </location>
</feature>
<dbReference type="AlphaFoldDB" id="A0A8T3B6A6"/>
<dbReference type="InterPro" id="IPR051767">
    <property type="entry name" value="Nucleoporin_NUP42"/>
</dbReference>
<evidence type="ECO:0000313" key="9">
    <source>
        <dbReference type="EMBL" id="KAI0504601.1"/>
    </source>
</evidence>
<dbReference type="Pfam" id="PF00642">
    <property type="entry name" value="zf-CCCH"/>
    <property type="match status" value="1"/>
</dbReference>
<dbReference type="EMBL" id="JAGYWB010000011">
    <property type="protein sequence ID" value="KAI0504601.1"/>
    <property type="molecule type" value="Genomic_DNA"/>
</dbReference>
<dbReference type="SUPFAM" id="SSF90229">
    <property type="entry name" value="CCCH zinc finger"/>
    <property type="match status" value="1"/>
</dbReference>
<comment type="subcellular location">
    <subcellularLocation>
        <location evidence="1">Nucleus</location>
    </subcellularLocation>
</comment>
<dbReference type="Proteomes" id="UP000829196">
    <property type="component" value="Unassembled WGS sequence"/>
</dbReference>
<feature type="compositionally biased region" description="Low complexity" evidence="7">
    <location>
        <begin position="347"/>
        <end position="356"/>
    </location>
</feature>
<dbReference type="Gene3D" id="4.10.1000.10">
    <property type="entry name" value="Zinc finger, CCCH-type"/>
    <property type="match status" value="1"/>
</dbReference>
<dbReference type="InterPro" id="IPR000571">
    <property type="entry name" value="Znf_CCCH"/>
</dbReference>
<dbReference type="PANTHER" id="PTHR46527:SF1">
    <property type="entry name" value="NUCLEOPORIN NUP42"/>
    <property type="match status" value="1"/>
</dbReference>
<keyword evidence="3 6" id="KW-0863">Zinc-finger</keyword>
<evidence type="ECO:0000313" key="10">
    <source>
        <dbReference type="Proteomes" id="UP000829196"/>
    </source>
</evidence>
<dbReference type="GO" id="GO:0005634">
    <property type="term" value="C:nucleus"/>
    <property type="evidence" value="ECO:0007669"/>
    <property type="project" value="UniProtKB-SubCell"/>
</dbReference>
<dbReference type="SMR" id="A0A8T3B6A6"/>
<feature type="compositionally biased region" description="Polar residues" evidence="7">
    <location>
        <begin position="313"/>
        <end position="327"/>
    </location>
</feature>
<evidence type="ECO:0000256" key="5">
    <source>
        <dbReference type="ARBA" id="ARBA00023242"/>
    </source>
</evidence>
<keyword evidence="4 6" id="KW-0862">Zinc</keyword>
<dbReference type="PANTHER" id="PTHR46527">
    <property type="entry name" value="NUCLEOPORIN-LIKE PROTEIN 2"/>
    <property type="match status" value="1"/>
</dbReference>
<feature type="zinc finger region" description="C3H1-type" evidence="6">
    <location>
        <begin position="2"/>
        <end position="29"/>
    </location>
</feature>
<evidence type="ECO:0000259" key="8">
    <source>
        <dbReference type="PROSITE" id="PS50103"/>
    </source>
</evidence>